<dbReference type="AlphaFoldDB" id="A0AAD4M0E9"/>
<protein>
    <submittedName>
        <fullName evidence="1">Uncharacterized protein</fullName>
    </submittedName>
</protein>
<evidence type="ECO:0000313" key="2">
    <source>
        <dbReference type="Proteomes" id="UP001203297"/>
    </source>
</evidence>
<evidence type="ECO:0000313" key="1">
    <source>
        <dbReference type="EMBL" id="KAI0295045.1"/>
    </source>
</evidence>
<reference evidence="1" key="1">
    <citation type="journal article" date="2022" name="New Phytol.">
        <title>Evolutionary transition to the ectomycorrhizal habit in the genomes of a hyperdiverse lineage of mushroom-forming fungi.</title>
        <authorList>
            <person name="Looney B."/>
            <person name="Miyauchi S."/>
            <person name="Morin E."/>
            <person name="Drula E."/>
            <person name="Courty P.E."/>
            <person name="Kohler A."/>
            <person name="Kuo A."/>
            <person name="LaButti K."/>
            <person name="Pangilinan J."/>
            <person name="Lipzen A."/>
            <person name="Riley R."/>
            <person name="Andreopoulos W."/>
            <person name="He G."/>
            <person name="Johnson J."/>
            <person name="Nolan M."/>
            <person name="Tritt A."/>
            <person name="Barry K.W."/>
            <person name="Grigoriev I.V."/>
            <person name="Nagy L.G."/>
            <person name="Hibbett D."/>
            <person name="Henrissat B."/>
            <person name="Matheny P.B."/>
            <person name="Labbe J."/>
            <person name="Martin F.M."/>
        </authorList>
    </citation>
    <scope>NUCLEOTIDE SEQUENCE</scope>
    <source>
        <strain evidence="1">BPL690</strain>
    </source>
</reference>
<gene>
    <name evidence="1" type="ORF">B0F90DRAFT_1753315</name>
</gene>
<sequence>MVCCMANNYSHLRFWRAWHRYLYTPLSGMISPRGFWRGVGSRRYSSCQRWW</sequence>
<dbReference type="EMBL" id="WTXG01000064">
    <property type="protein sequence ID" value="KAI0295045.1"/>
    <property type="molecule type" value="Genomic_DNA"/>
</dbReference>
<proteinExistence type="predicted"/>
<keyword evidence="2" id="KW-1185">Reference proteome</keyword>
<accession>A0AAD4M0E9</accession>
<dbReference type="Proteomes" id="UP001203297">
    <property type="component" value="Unassembled WGS sequence"/>
</dbReference>
<comment type="caution">
    <text evidence="1">The sequence shown here is derived from an EMBL/GenBank/DDBJ whole genome shotgun (WGS) entry which is preliminary data.</text>
</comment>
<organism evidence="1 2">
    <name type="scientific">Multifurca ochricompacta</name>
    <dbReference type="NCBI Taxonomy" id="376703"/>
    <lineage>
        <taxon>Eukaryota</taxon>
        <taxon>Fungi</taxon>
        <taxon>Dikarya</taxon>
        <taxon>Basidiomycota</taxon>
        <taxon>Agaricomycotina</taxon>
        <taxon>Agaricomycetes</taxon>
        <taxon>Russulales</taxon>
        <taxon>Russulaceae</taxon>
        <taxon>Multifurca</taxon>
    </lineage>
</organism>
<name>A0AAD4M0E9_9AGAM</name>